<gene>
    <name evidence="2" type="ORF">CDAR_167201</name>
</gene>
<proteinExistence type="predicted"/>
<dbReference type="Proteomes" id="UP001054837">
    <property type="component" value="Unassembled WGS sequence"/>
</dbReference>
<reference evidence="2 3" key="1">
    <citation type="submission" date="2021-06" db="EMBL/GenBank/DDBJ databases">
        <title>Caerostris darwini draft genome.</title>
        <authorList>
            <person name="Kono N."/>
            <person name="Arakawa K."/>
        </authorList>
    </citation>
    <scope>NUCLEOTIDE SEQUENCE [LARGE SCALE GENOMIC DNA]</scope>
</reference>
<evidence type="ECO:0000313" key="2">
    <source>
        <dbReference type="EMBL" id="GIY90662.1"/>
    </source>
</evidence>
<protein>
    <submittedName>
        <fullName evidence="2">Uncharacterized protein</fullName>
    </submittedName>
</protein>
<organism evidence="2 3">
    <name type="scientific">Caerostris darwini</name>
    <dbReference type="NCBI Taxonomy" id="1538125"/>
    <lineage>
        <taxon>Eukaryota</taxon>
        <taxon>Metazoa</taxon>
        <taxon>Ecdysozoa</taxon>
        <taxon>Arthropoda</taxon>
        <taxon>Chelicerata</taxon>
        <taxon>Arachnida</taxon>
        <taxon>Araneae</taxon>
        <taxon>Araneomorphae</taxon>
        <taxon>Entelegynae</taxon>
        <taxon>Araneoidea</taxon>
        <taxon>Araneidae</taxon>
        <taxon>Caerostris</taxon>
    </lineage>
</organism>
<evidence type="ECO:0000256" key="1">
    <source>
        <dbReference type="SAM" id="MobiDB-lite"/>
    </source>
</evidence>
<accession>A0AAV4X7S8</accession>
<comment type="caution">
    <text evidence="2">The sequence shown here is derived from an EMBL/GenBank/DDBJ whole genome shotgun (WGS) entry which is preliminary data.</text>
</comment>
<dbReference type="AlphaFoldDB" id="A0AAV4X7S8"/>
<feature type="region of interest" description="Disordered" evidence="1">
    <location>
        <begin position="12"/>
        <end position="31"/>
    </location>
</feature>
<sequence>MNCVQVLPEMKRGIPKRPGSGPGGYQWSRSGGRFQQFREPGRYAKDSPDLMRLSISLVPKAGTSCWRVYSSPTWPMAEHNPLFSKPCPRNGVRAHSRFSVGSQHFQQNLMCVSSGACRAKVAVKAQNAFHSQSENGVSNQK</sequence>
<keyword evidence="3" id="KW-1185">Reference proteome</keyword>
<name>A0AAV4X7S8_9ARAC</name>
<dbReference type="EMBL" id="BPLQ01015716">
    <property type="protein sequence ID" value="GIY90662.1"/>
    <property type="molecule type" value="Genomic_DNA"/>
</dbReference>
<evidence type="ECO:0000313" key="3">
    <source>
        <dbReference type="Proteomes" id="UP001054837"/>
    </source>
</evidence>